<dbReference type="GO" id="GO:0010789">
    <property type="term" value="P:meiotic sister chromatid cohesion involved in meiosis I"/>
    <property type="evidence" value="ECO:0007669"/>
    <property type="project" value="UniProtKB-ARBA"/>
</dbReference>
<comment type="similarity">
    <text evidence="3">Belongs to the WAPL family.</text>
</comment>
<keyword evidence="7" id="KW-0159">Chromosome partition</keyword>
<evidence type="ECO:0000256" key="4">
    <source>
        <dbReference type="ARBA" id="ARBA00022454"/>
    </source>
</evidence>
<dbReference type="InterPro" id="IPR011989">
    <property type="entry name" value="ARM-like"/>
</dbReference>
<evidence type="ECO:0000256" key="9">
    <source>
        <dbReference type="ARBA" id="ARBA00023254"/>
    </source>
</evidence>
<evidence type="ECO:0000256" key="5">
    <source>
        <dbReference type="ARBA" id="ARBA00022618"/>
    </source>
</evidence>
<feature type="region of interest" description="Disordered" evidence="13">
    <location>
        <begin position="49"/>
        <end position="85"/>
    </location>
</feature>
<dbReference type="GO" id="GO:0005634">
    <property type="term" value="C:nucleus"/>
    <property type="evidence" value="ECO:0007669"/>
    <property type="project" value="UniProtKB-SubCell"/>
</dbReference>
<keyword evidence="8" id="KW-0539">Nucleus</keyword>
<dbReference type="GO" id="GO:0007064">
    <property type="term" value="P:mitotic sister chromatid cohesion"/>
    <property type="evidence" value="ECO:0007669"/>
    <property type="project" value="UniProtKB-ARBA"/>
</dbReference>
<evidence type="ECO:0000256" key="2">
    <source>
        <dbReference type="ARBA" id="ARBA00004286"/>
    </source>
</evidence>
<dbReference type="InterPro" id="IPR022771">
    <property type="entry name" value="WAPL_C"/>
</dbReference>
<dbReference type="PANTHER" id="PTHR22100">
    <property type="entry name" value="WINGS APART-LIKE PROTEIN HOMOLOG"/>
    <property type="match status" value="1"/>
</dbReference>
<evidence type="ECO:0000313" key="16">
    <source>
        <dbReference type="Proteomes" id="UP001164929"/>
    </source>
</evidence>
<accession>A0AAD6M584</accession>
<dbReference type="GO" id="GO:0000070">
    <property type="term" value="P:mitotic sister chromatid segregation"/>
    <property type="evidence" value="ECO:0007669"/>
    <property type="project" value="UniProtKB-ARBA"/>
</dbReference>
<keyword evidence="5" id="KW-0132">Cell division</keyword>
<evidence type="ECO:0000256" key="8">
    <source>
        <dbReference type="ARBA" id="ARBA00023242"/>
    </source>
</evidence>
<keyword evidence="16" id="KW-1185">Reference proteome</keyword>
<dbReference type="FunFam" id="1.25.10.10:FF:000417">
    <property type="entry name" value="Wings apart-like protein-like isoform A"/>
    <property type="match status" value="1"/>
</dbReference>
<feature type="region of interest" description="Disordered" evidence="13">
    <location>
        <begin position="139"/>
        <end position="179"/>
    </location>
</feature>
<evidence type="ECO:0000256" key="6">
    <source>
        <dbReference type="ARBA" id="ARBA00022776"/>
    </source>
</evidence>
<dbReference type="Proteomes" id="UP001164929">
    <property type="component" value="Chromosome 11"/>
</dbReference>
<keyword evidence="10" id="KW-0131">Cell cycle</keyword>
<evidence type="ECO:0000313" key="15">
    <source>
        <dbReference type="EMBL" id="KAJ6979051.1"/>
    </source>
</evidence>
<feature type="region of interest" description="Disordered" evidence="13">
    <location>
        <begin position="684"/>
        <end position="734"/>
    </location>
</feature>
<dbReference type="Gene3D" id="1.25.10.10">
    <property type="entry name" value="Leucine-rich Repeat Variant"/>
    <property type="match status" value="2"/>
</dbReference>
<comment type="function">
    <text evidence="11">Regulator of sister chromatid cohesion in meiosis which negatively regulates cohesin association with chromatin, acting as an antagonist of CTF7. Cohesion ensures that chromosome partitioning is accurate in both meiotic and mitotic cells and plays an important role in DNA repair. Essential for the prophase removal of cohesin during meiosis thus determining the timely release of meiotic cohesion. Important for proper spindle attachment and assembly during meiosis. Helps to prevent abnormal centromere association during prophase I in meiocytes. Required for early embryonic patterning. Also involved in chromosome segregation during mitosis.</text>
</comment>
<evidence type="ECO:0000256" key="10">
    <source>
        <dbReference type="ARBA" id="ARBA00023306"/>
    </source>
</evidence>
<keyword evidence="4" id="KW-0158">Chromosome</keyword>
<dbReference type="FunFam" id="1.25.10.10:FF:000519">
    <property type="entry name" value="WAPL (Wings apart-like protein regulation of heterochromatin) protein"/>
    <property type="match status" value="1"/>
</dbReference>
<evidence type="ECO:0000256" key="3">
    <source>
        <dbReference type="ARBA" id="ARBA00006854"/>
    </source>
</evidence>
<comment type="caution">
    <text evidence="15">The sequence shown here is derived from an EMBL/GenBank/DDBJ whole genome shotgun (WGS) entry which is preliminary data.</text>
</comment>
<dbReference type="InterPro" id="IPR039874">
    <property type="entry name" value="WAPL"/>
</dbReference>
<gene>
    <name evidence="15" type="ORF">NC653_027265</name>
</gene>
<evidence type="ECO:0000256" key="7">
    <source>
        <dbReference type="ARBA" id="ARBA00022829"/>
    </source>
</evidence>
<proteinExistence type="inferred from homology"/>
<evidence type="ECO:0000256" key="12">
    <source>
        <dbReference type="ARBA" id="ARBA00062327"/>
    </source>
</evidence>
<comment type="subcellular location">
    <subcellularLocation>
        <location evidence="2">Chromosome</location>
    </subcellularLocation>
    <subcellularLocation>
        <location evidence="1">Nucleus</location>
    </subcellularLocation>
</comment>
<protein>
    <recommendedName>
        <fullName evidence="14">Wings apart-like protein C-terminal domain-containing protein</fullName>
    </recommendedName>
</protein>
<dbReference type="AlphaFoldDB" id="A0AAD6M584"/>
<organism evidence="15 16">
    <name type="scientific">Populus alba x Populus x berolinensis</name>
    <dbReference type="NCBI Taxonomy" id="444605"/>
    <lineage>
        <taxon>Eukaryota</taxon>
        <taxon>Viridiplantae</taxon>
        <taxon>Streptophyta</taxon>
        <taxon>Embryophyta</taxon>
        <taxon>Tracheophyta</taxon>
        <taxon>Spermatophyta</taxon>
        <taxon>Magnoliopsida</taxon>
        <taxon>eudicotyledons</taxon>
        <taxon>Gunneridae</taxon>
        <taxon>Pentapetalae</taxon>
        <taxon>rosids</taxon>
        <taxon>fabids</taxon>
        <taxon>Malpighiales</taxon>
        <taxon>Salicaceae</taxon>
        <taxon>Saliceae</taxon>
        <taxon>Populus</taxon>
    </lineage>
</organism>
<keyword evidence="9" id="KW-0469">Meiosis</keyword>
<reference evidence="15" key="1">
    <citation type="journal article" date="2023" name="Mol. Ecol. Resour.">
        <title>Chromosome-level genome assembly of a triploid poplar Populus alba 'Berolinensis'.</title>
        <authorList>
            <person name="Chen S."/>
            <person name="Yu Y."/>
            <person name="Wang X."/>
            <person name="Wang S."/>
            <person name="Zhang T."/>
            <person name="Zhou Y."/>
            <person name="He R."/>
            <person name="Meng N."/>
            <person name="Wang Y."/>
            <person name="Liu W."/>
            <person name="Liu Z."/>
            <person name="Liu J."/>
            <person name="Guo Q."/>
            <person name="Huang H."/>
            <person name="Sederoff R.R."/>
            <person name="Wang G."/>
            <person name="Qu G."/>
            <person name="Chen S."/>
        </authorList>
    </citation>
    <scope>NUCLEOTIDE SEQUENCE</scope>
    <source>
        <strain evidence="15">SC-2020</strain>
    </source>
</reference>
<dbReference type="PANTHER" id="PTHR22100:SF13">
    <property type="entry name" value="WINGS APART-LIKE PROTEIN HOMOLOG"/>
    <property type="match status" value="1"/>
</dbReference>
<feature type="compositionally biased region" description="Low complexity" evidence="13">
    <location>
        <begin position="49"/>
        <end position="60"/>
    </location>
</feature>
<feature type="domain" description="Wings apart-like protein C-terminal" evidence="14">
    <location>
        <begin position="185"/>
        <end position="838"/>
    </location>
</feature>
<evidence type="ECO:0000259" key="14">
    <source>
        <dbReference type="Pfam" id="PF07814"/>
    </source>
</evidence>
<sequence length="979" mass="107607">PLSGCLIALTPPSFLVSRARNPSGKKEKFKLFPQKALVFPSVCQTYPPLSSSSSSSSSPELSEREIQKSMIVRTYGRRNRDGGNLTRTFSDSLDDDLADHNYSFSDSFSLSQETTQSNQDFFSHNFPFSSQESTSYSLDLDPYNFDDNPIPNGVVPRKSKKPRRSKSKSERNGIGNSNLLTSSTTLMEAQEFGEMMEHVDEVNFALDGLKKGQPLRIKRASLLSLLGICGTQQQRRLLRAQGMAKTIIDAILGLSFDDSTSNLAAAALFYVLTSDGQDEHILESPTCIRFLIKLLKPIISTATEDKTRNIGSKLLALRKDSDILRDTSKLADSSSTAIAAKVQEILVNCKDMKSHSGDDSRTERPELTPKWIALLSMEKACLSKISFEDTSGMVRKTGGGFKEKLRELGGLDAVFEVTMNCHSVIERWAEHNSSSIQDTKHDMRHSSLVLLLKCLKIMENATFLSNDNQTHLLGMRANSDSHGHQLSFTKIIISIIKILSGLHLLKSSPAVSIDGNHCSLSERSDNASDLALIDDVRVDNNGVICISSSTDCCNEERTSSWKGSNVYHCNEERTSSGKRLNVSQNSIGRLSLSASCSETATRFMKNTCQLKMRVPSMPSSCSETLRSCDSNRSRTKFGLVEKTNCTKDACSDLLDDSQDPYAFDEDDFQPSKWDLLSGKRKISRTHNGRVTPREVENGCQYKLMSPDESSNGGNGLHKSSNKEHHHSQKSSYCNVPDEEHSSLLADCLLTAIKVLMNLTNDNPIGCQQIAACGGLETMSSLIAGHFPLFSSSISFFGKMQEDSSSIPLENQNDIHLTDQELDLLVAILGLLVNLVEKDGDNRSRLAATSISLSSSEGSEDESRKDVIPLLCSIFLANQGAGDAAGEGNMVSWNDEAAVLQGEKEAEKMIVEAYSALLLAFLSTESKSIHDSIADCLPNQNLAILVPVLERFVAFHLTLNMISPETHKAVSEVIESCRIR</sequence>
<evidence type="ECO:0000256" key="11">
    <source>
        <dbReference type="ARBA" id="ARBA00059421"/>
    </source>
</evidence>
<dbReference type="Pfam" id="PF07814">
    <property type="entry name" value="WAPL"/>
    <property type="match status" value="1"/>
</dbReference>
<dbReference type="EMBL" id="JAQIZT010000011">
    <property type="protein sequence ID" value="KAJ6979051.1"/>
    <property type="molecule type" value="Genomic_DNA"/>
</dbReference>
<feature type="compositionally biased region" description="Basic residues" evidence="13">
    <location>
        <begin position="157"/>
        <end position="166"/>
    </location>
</feature>
<dbReference type="GO" id="GO:0051301">
    <property type="term" value="P:cell division"/>
    <property type="evidence" value="ECO:0007669"/>
    <property type="project" value="UniProtKB-KW"/>
</dbReference>
<dbReference type="GO" id="GO:0005694">
    <property type="term" value="C:chromosome"/>
    <property type="evidence" value="ECO:0007669"/>
    <property type="project" value="UniProtKB-SubCell"/>
</dbReference>
<dbReference type="GO" id="GO:0045132">
    <property type="term" value="P:meiotic chromosome segregation"/>
    <property type="evidence" value="ECO:0007669"/>
    <property type="project" value="UniProtKB-ARBA"/>
</dbReference>
<dbReference type="GO" id="GO:0009793">
    <property type="term" value="P:embryo development ending in seed dormancy"/>
    <property type="evidence" value="ECO:0007669"/>
    <property type="project" value="UniProtKB-ARBA"/>
</dbReference>
<keyword evidence="6" id="KW-0498">Mitosis</keyword>
<dbReference type="GO" id="GO:0006281">
    <property type="term" value="P:DNA repair"/>
    <property type="evidence" value="ECO:0007669"/>
    <property type="project" value="UniProtKB-ARBA"/>
</dbReference>
<feature type="non-terminal residue" evidence="15">
    <location>
        <position position="979"/>
    </location>
</feature>
<comment type="subunit">
    <text evidence="12">Interacts with the cohesin complex throughout the cell cycle.</text>
</comment>
<evidence type="ECO:0000256" key="13">
    <source>
        <dbReference type="SAM" id="MobiDB-lite"/>
    </source>
</evidence>
<name>A0AAD6M584_9ROSI</name>
<evidence type="ECO:0000256" key="1">
    <source>
        <dbReference type="ARBA" id="ARBA00004123"/>
    </source>
</evidence>